<proteinExistence type="predicted"/>
<accession>A0AAU9V502</accession>
<feature type="region of interest" description="Disordered" evidence="1">
    <location>
        <begin position="43"/>
        <end position="122"/>
    </location>
</feature>
<name>A0AAU9V502_EUPED</name>
<gene>
    <name evidence="2" type="ORF">EEDITHA_LOCUS19590</name>
</gene>
<sequence length="122" mass="13528">MPPELNLVNSTVFLAITIDSKLQWGLHIRPLADKLSSAAYASRATPAQNAYRNHGGDNRGNIRERGHPQGGPQEPQDRGGEDMTVLCNRCDTNRPRTRRTTPAHAPAHITDNTFDSEHGRKH</sequence>
<dbReference type="Proteomes" id="UP001153954">
    <property type="component" value="Unassembled WGS sequence"/>
</dbReference>
<organism evidence="2 3">
    <name type="scientific">Euphydryas editha</name>
    <name type="common">Edith's checkerspot</name>
    <dbReference type="NCBI Taxonomy" id="104508"/>
    <lineage>
        <taxon>Eukaryota</taxon>
        <taxon>Metazoa</taxon>
        <taxon>Ecdysozoa</taxon>
        <taxon>Arthropoda</taxon>
        <taxon>Hexapoda</taxon>
        <taxon>Insecta</taxon>
        <taxon>Pterygota</taxon>
        <taxon>Neoptera</taxon>
        <taxon>Endopterygota</taxon>
        <taxon>Lepidoptera</taxon>
        <taxon>Glossata</taxon>
        <taxon>Ditrysia</taxon>
        <taxon>Papilionoidea</taxon>
        <taxon>Nymphalidae</taxon>
        <taxon>Nymphalinae</taxon>
        <taxon>Euphydryas</taxon>
    </lineage>
</organism>
<evidence type="ECO:0000313" key="3">
    <source>
        <dbReference type="Proteomes" id="UP001153954"/>
    </source>
</evidence>
<dbReference type="EMBL" id="CAKOGL010000028">
    <property type="protein sequence ID" value="CAH2105318.1"/>
    <property type="molecule type" value="Genomic_DNA"/>
</dbReference>
<reference evidence="2" key="1">
    <citation type="submission" date="2022-03" db="EMBL/GenBank/DDBJ databases">
        <authorList>
            <person name="Tunstrom K."/>
        </authorList>
    </citation>
    <scope>NUCLEOTIDE SEQUENCE</scope>
</reference>
<comment type="caution">
    <text evidence="2">The sequence shown here is derived from an EMBL/GenBank/DDBJ whole genome shotgun (WGS) entry which is preliminary data.</text>
</comment>
<evidence type="ECO:0000256" key="1">
    <source>
        <dbReference type="SAM" id="MobiDB-lite"/>
    </source>
</evidence>
<keyword evidence="3" id="KW-1185">Reference proteome</keyword>
<dbReference type="AlphaFoldDB" id="A0AAU9V502"/>
<protein>
    <submittedName>
        <fullName evidence="2">Uncharacterized protein</fullName>
    </submittedName>
</protein>
<feature type="compositionally biased region" description="Basic and acidic residues" evidence="1">
    <location>
        <begin position="54"/>
        <end position="67"/>
    </location>
</feature>
<evidence type="ECO:0000313" key="2">
    <source>
        <dbReference type="EMBL" id="CAH2105318.1"/>
    </source>
</evidence>